<comment type="caution">
    <text evidence="2">The sequence shown here is derived from an EMBL/GenBank/DDBJ whole genome shotgun (WGS) entry which is preliminary data.</text>
</comment>
<proteinExistence type="predicted"/>
<keyword evidence="1" id="KW-0812">Transmembrane</keyword>
<organism evidence="2 3">
    <name type="scientific">Ruminiclostridium hungatei</name>
    <name type="common">Clostridium hungatei</name>
    <dbReference type="NCBI Taxonomy" id="48256"/>
    <lineage>
        <taxon>Bacteria</taxon>
        <taxon>Bacillati</taxon>
        <taxon>Bacillota</taxon>
        <taxon>Clostridia</taxon>
        <taxon>Eubacteriales</taxon>
        <taxon>Oscillospiraceae</taxon>
        <taxon>Ruminiclostridium</taxon>
    </lineage>
</organism>
<keyword evidence="3" id="KW-1185">Reference proteome</keyword>
<dbReference type="InterPro" id="IPR008407">
    <property type="entry name" value="Brnchd-chn_aa_trnsp_AzlD"/>
</dbReference>
<dbReference type="Proteomes" id="UP000191554">
    <property type="component" value="Unassembled WGS sequence"/>
</dbReference>
<dbReference type="Pfam" id="PF05437">
    <property type="entry name" value="AzlD"/>
    <property type="match status" value="1"/>
</dbReference>
<gene>
    <name evidence="2" type="ORF">CLHUN_38810</name>
</gene>
<reference evidence="2 3" key="1">
    <citation type="submission" date="2017-03" db="EMBL/GenBank/DDBJ databases">
        <title>Genome sequence of Clostridium hungatei DSM 14427.</title>
        <authorList>
            <person name="Poehlein A."/>
            <person name="Daniel R."/>
        </authorList>
    </citation>
    <scope>NUCLEOTIDE SEQUENCE [LARGE SCALE GENOMIC DNA]</scope>
    <source>
        <strain evidence="2 3">DSM 14427</strain>
    </source>
</reference>
<feature type="transmembrane region" description="Helical" evidence="1">
    <location>
        <begin position="92"/>
        <end position="110"/>
    </location>
</feature>
<feature type="transmembrane region" description="Helical" evidence="1">
    <location>
        <begin position="6"/>
        <end position="25"/>
    </location>
</feature>
<dbReference type="AlphaFoldDB" id="A0A1V4SG49"/>
<feature type="transmembrane region" description="Helical" evidence="1">
    <location>
        <begin position="70"/>
        <end position="87"/>
    </location>
</feature>
<dbReference type="PIRSF" id="PIRSF003203">
    <property type="entry name" value="AzlD"/>
    <property type="match status" value="1"/>
</dbReference>
<evidence type="ECO:0000256" key="1">
    <source>
        <dbReference type="SAM" id="Phobius"/>
    </source>
</evidence>
<accession>A0A1V4SG49</accession>
<dbReference type="OrthoDB" id="308265at2"/>
<dbReference type="EMBL" id="MZGX01000032">
    <property type="protein sequence ID" value="OPX42231.1"/>
    <property type="molecule type" value="Genomic_DNA"/>
</dbReference>
<feature type="transmembrane region" description="Helical" evidence="1">
    <location>
        <begin position="46"/>
        <end position="64"/>
    </location>
</feature>
<dbReference type="STRING" id="48256.CLHUN_38810"/>
<keyword evidence="1" id="KW-0472">Membrane</keyword>
<name>A0A1V4SG49_RUMHU</name>
<sequence length="114" mass="12700">MTLNPIQSLTIILILMLGTMCTRFLPFIFFRAHKSTPAYIQKIGSVLPYAVIGLLVVYCLKGVSFTGGSYGLPELAAILIIIALHLWKKNTLLSIFAGTAVYMLLVQYVFTSWR</sequence>
<keyword evidence="1" id="KW-1133">Transmembrane helix</keyword>
<protein>
    <submittedName>
        <fullName evidence="2">Branched-chain amino acid transport protein AzlD</fullName>
    </submittedName>
</protein>
<evidence type="ECO:0000313" key="2">
    <source>
        <dbReference type="EMBL" id="OPX42231.1"/>
    </source>
</evidence>
<evidence type="ECO:0000313" key="3">
    <source>
        <dbReference type="Proteomes" id="UP000191554"/>
    </source>
</evidence>
<dbReference type="RefSeq" id="WP_080066319.1">
    <property type="nucleotide sequence ID" value="NZ_MZGX01000032.1"/>
</dbReference>